<evidence type="ECO:0000256" key="2">
    <source>
        <dbReference type="ARBA" id="ARBA00023043"/>
    </source>
</evidence>
<dbReference type="PANTHER" id="PTHR24171:SF8">
    <property type="entry name" value="BRCA1-ASSOCIATED RING DOMAIN PROTEIN 1"/>
    <property type="match status" value="1"/>
</dbReference>
<dbReference type="GO" id="GO:0085020">
    <property type="term" value="P:protein K6-linked ubiquitination"/>
    <property type="evidence" value="ECO:0007669"/>
    <property type="project" value="TreeGrafter"/>
</dbReference>
<evidence type="ECO:0000256" key="3">
    <source>
        <dbReference type="PROSITE-ProRule" id="PRU00023"/>
    </source>
</evidence>
<dbReference type="EMBL" id="CAJOBC010096946">
    <property type="protein sequence ID" value="CAF4443881.1"/>
    <property type="molecule type" value="Genomic_DNA"/>
</dbReference>
<evidence type="ECO:0000313" key="7">
    <source>
        <dbReference type="Proteomes" id="UP000663829"/>
    </source>
</evidence>
<protein>
    <recommendedName>
        <fullName evidence="4">ADP ribosyltransferase domain-containing protein</fullName>
    </recommendedName>
</protein>
<keyword evidence="7" id="KW-1185">Reference proteome</keyword>
<reference evidence="5" key="1">
    <citation type="submission" date="2021-02" db="EMBL/GenBank/DDBJ databases">
        <authorList>
            <person name="Nowell W R."/>
        </authorList>
    </citation>
    <scope>NUCLEOTIDE SEQUENCE</scope>
</reference>
<dbReference type="GO" id="GO:0004842">
    <property type="term" value="F:ubiquitin-protein transferase activity"/>
    <property type="evidence" value="ECO:0007669"/>
    <property type="project" value="TreeGrafter"/>
</dbReference>
<name>A0A815YZ43_9BILA</name>
<dbReference type="OrthoDB" id="423533at2759"/>
<proteinExistence type="predicted"/>
<comment type="caution">
    <text evidence="5">The sequence shown here is derived from an EMBL/GenBank/DDBJ whole genome shotgun (WGS) entry which is preliminary data.</text>
</comment>
<dbReference type="InterPro" id="IPR002110">
    <property type="entry name" value="Ankyrin_rpt"/>
</dbReference>
<evidence type="ECO:0000313" key="5">
    <source>
        <dbReference type="EMBL" id="CAF1577772.1"/>
    </source>
</evidence>
<accession>A0A815YZ43</accession>
<dbReference type="Pfam" id="PF03496">
    <property type="entry name" value="ADPrib_exo_Tox"/>
    <property type="match status" value="1"/>
</dbReference>
<organism evidence="5 7">
    <name type="scientific">Didymodactylos carnosus</name>
    <dbReference type="NCBI Taxonomy" id="1234261"/>
    <lineage>
        <taxon>Eukaryota</taxon>
        <taxon>Metazoa</taxon>
        <taxon>Spiralia</taxon>
        <taxon>Gnathifera</taxon>
        <taxon>Rotifera</taxon>
        <taxon>Eurotatoria</taxon>
        <taxon>Bdelloidea</taxon>
        <taxon>Philodinida</taxon>
        <taxon>Philodinidae</taxon>
        <taxon>Didymodactylos</taxon>
    </lineage>
</organism>
<evidence type="ECO:0000259" key="4">
    <source>
        <dbReference type="Pfam" id="PF03496"/>
    </source>
</evidence>
<dbReference type="Proteomes" id="UP000681722">
    <property type="component" value="Unassembled WGS sequence"/>
</dbReference>
<dbReference type="Gene3D" id="3.90.176.10">
    <property type="entry name" value="Toxin ADP-ribosyltransferase, Chain A, domain 1"/>
    <property type="match status" value="1"/>
</dbReference>
<evidence type="ECO:0000256" key="1">
    <source>
        <dbReference type="ARBA" id="ARBA00022737"/>
    </source>
</evidence>
<keyword evidence="1" id="KW-0677">Repeat</keyword>
<feature type="repeat" description="ANK" evidence="3">
    <location>
        <begin position="65"/>
        <end position="97"/>
    </location>
</feature>
<dbReference type="SUPFAM" id="SSF56399">
    <property type="entry name" value="ADP-ribosylation"/>
    <property type="match status" value="1"/>
</dbReference>
<dbReference type="GO" id="GO:0070531">
    <property type="term" value="C:BRCA1-A complex"/>
    <property type="evidence" value="ECO:0007669"/>
    <property type="project" value="TreeGrafter"/>
</dbReference>
<dbReference type="SUPFAM" id="SSF48403">
    <property type="entry name" value="Ankyrin repeat"/>
    <property type="match status" value="1"/>
</dbReference>
<evidence type="ECO:0000313" key="6">
    <source>
        <dbReference type="EMBL" id="CAF4443881.1"/>
    </source>
</evidence>
<dbReference type="Pfam" id="PF00023">
    <property type="entry name" value="Ank"/>
    <property type="match status" value="1"/>
</dbReference>
<dbReference type="Gene3D" id="1.25.40.20">
    <property type="entry name" value="Ankyrin repeat-containing domain"/>
    <property type="match status" value="1"/>
</dbReference>
<feature type="domain" description="ADP ribosyltransferase" evidence="4">
    <location>
        <begin position="304"/>
        <end position="406"/>
    </location>
</feature>
<dbReference type="PANTHER" id="PTHR24171">
    <property type="entry name" value="ANKYRIN REPEAT DOMAIN-CONTAINING PROTEIN 39-RELATED"/>
    <property type="match status" value="1"/>
</dbReference>
<dbReference type="AlphaFoldDB" id="A0A815YZ43"/>
<dbReference type="Proteomes" id="UP000663829">
    <property type="component" value="Unassembled WGS sequence"/>
</dbReference>
<dbReference type="InterPro" id="IPR036770">
    <property type="entry name" value="Ankyrin_rpt-contain_sf"/>
</dbReference>
<dbReference type="PROSITE" id="PS50088">
    <property type="entry name" value="ANK_REPEAT"/>
    <property type="match status" value="1"/>
</dbReference>
<dbReference type="EMBL" id="CAJNOQ010031034">
    <property type="protein sequence ID" value="CAF1577772.1"/>
    <property type="molecule type" value="Genomic_DNA"/>
</dbReference>
<sequence length="435" mass="50391">MGPSQNKLCPADELTYRKKSDSMSGDYQRGNASDFYFACRNGNIDYVLEKLPGMSIEDINKVEPNGSTAIHAATFYNHIDIVQELFKAGCSRTIYNNHGNRPYEEAQTEDMKKLYDRSSSTRFHEQNVDRSYEIFTPEGSDENSIQQKHHDYIQMFKSDAEMMEYMTNRQTMVMWLKFFDWFSHKFSYFIDRNDYQASLFDLDKDRDLDEFLRKDGSEYENNKRVLQEAKNKESVGPLITLYTQEAVGFYRILNEQLALMITSNDNLDDMNGASSLCDRFVREFDMREGELSQIAYTGRSFRGVTMEEDELQKYKNACKGEKGCIIATKTFQSTSRSRDQALVFATTHINGKGIIFVFDIPQECSTVFDVQHLSEFPQEEEILILPGNLFEIMEVIEAKEQAVTEIHLLHLKIKISFFEKLKRTIKAARTVSGVD</sequence>
<dbReference type="GO" id="GO:0031436">
    <property type="term" value="C:BRCA1-BARD1 complex"/>
    <property type="evidence" value="ECO:0007669"/>
    <property type="project" value="TreeGrafter"/>
</dbReference>
<keyword evidence="2 3" id="KW-0040">ANK repeat</keyword>
<gene>
    <name evidence="5" type="ORF">GPM918_LOCUS40865</name>
    <name evidence="6" type="ORF">SRO942_LOCUS41853</name>
</gene>
<dbReference type="GO" id="GO:0005576">
    <property type="term" value="C:extracellular region"/>
    <property type="evidence" value="ECO:0007669"/>
    <property type="project" value="InterPro"/>
</dbReference>
<dbReference type="PROSITE" id="PS51996">
    <property type="entry name" value="TR_MART"/>
    <property type="match status" value="1"/>
</dbReference>
<dbReference type="InterPro" id="IPR003540">
    <property type="entry name" value="ADP-ribosyltransferase"/>
</dbReference>
<dbReference type="PROSITE" id="PS50297">
    <property type="entry name" value="ANK_REP_REGION"/>
    <property type="match status" value="1"/>
</dbReference>